<gene>
    <name evidence="1" type="ORF">Pint_32978</name>
</gene>
<keyword evidence="2" id="KW-1185">Reference proteome</keyword>
<reference evidence="2" key="1">
    <citation type="journal article" date="2023" name="G3 (Bethesda)">
        <title>Genome assembly and association tests identify interacting loci associated with vigor, precocity, and sex in interspecific pistachio rootstocks.</title>
        <authorList>
            <person name="Palmer W."/>
            <person name="Jacygrad E."/>
            <person name="Sagayaradj S."/>
            <person name="Cavanaugh K."/>
            <person name="Han R."/>
            <person name="Bertier L."/>
            <person name="Beede B."/>
            <person name="Kafkas S."/>
            <person name="Golino D."/>
            <person name="Preece J."/>
            <person name="Michelmore R."/>
        </authorList>
    </citation>
    <scope>NUCLEOTIDE SEQUENCE [LARGE SCALE GENOMIC DNA]</scope>
</reference>
<accession>A0ACC0X5F0</accession>
<evidence type="ECO:0000313" key="2">
    <source>
        <dbReference type="Proteomes" id="UP001163603"/>
    </source>
</evidence>
<evidence type="ECO:0000313" key="1">
    <source>
        <dbReference type="EMBL" id="KAJ0009674.1"/>
    </source>
</evidence>
<protein>
    <submittedName>
        <fullName evidence="1">Uncharacterized protein</fullName>
    </submittedName>
</protein>
<comment type="caution">
    <text evidence="1">The sequence shown here is derived from an EMBL/GenBank/DDBJ whole genome shotgun (WGS) entry which is preliminary data.</text>
</comment>
<dbReference type="EMBL" id="CM047749">
    <property type="protein sequence ID" value="KAJ0009674.1"/>
    <property type="molecule type" value="Genomic_DNA"/>
</dbReference>
<name>A0ACC0X5F0_9ROSI</name>
<dbReference type="Proteomes" id="UP001163603">
    <property type="component" value="Chromosome 14"/>
</dbReference>
<proteinExistence type="predicted"/>
<sequence length="254" mass="29998">MLEPQQILDVRWVKRGAIFSEEYLILWKHLSKEDATWEPKNMLLQNFPSLELEDKHPLDESKEDDNEQGKDRAIGNRARRSVRWNAENGSHNNYNREGSCRTSRDNGDNNRPFLSKIAKLEFLRFSGDDPSEWINRGEANQWWQWLRKSFDEERGPITWEIFEDEIRARFGPPNSEDFDEALSRVKQMGLLRDYQREFEKLKNRVRGWTQKALVGTFIGGLKPEVADGIRMFKPQSVKEAINLAKMRDDQLTRQ</sequence>
<organism evidence="1 2">
    <name type="scientific">Pistacia integerrima</name>
    <dbReference type="NCBI Taxonomy" id="434235"/>
    <lineage>
        <taxon>Eukaryota</taxon>
        <taxon>Viridiplantae</taxon>
        <taxon>Streptophyta</taxon>
        <taxon>Embryophyta</taxon>
        <taxon>Tracheophyta</taxon>
        <taxon>Spermatophyta</taxon>
        <taxon>Magnoliopsida</taxon>
        <taxon>eudicotyledons</taxon>
        <taxon>Gunneridae</taxon>
        <taxon>Pentapetalae</taxon>
        <taxon>rosids</taxon>
        <taxon>malvids</taxon>
        <taxon>Sapindales</taxon>
        <taxon>Anacardiaceae</taxon>
        <taxon>Pistacia</taxon>
    </lineage>
</organism>